<reference evidence="2" key="1">
    <citation type="submission" date="2024-01" db="EMBL/GenBank/DDBJ databases">
        <authorList>
            <person name="Webb A."/>
        </authorList>
    </citation>
    <scope>NUCLEOTIDE SEQUENCE</scope>
    <source>
        <strain evidence="2">Pm1</strain>
    </source>
</reference>
<feature type="region of interest" description="Disordered" evidence="1">
    <location>
        <begin position="65"/>
        <end position="91"/>
    </location>
</feature>
<accession>A0AAV1T9J2</accession>
<protein>
    <submittedName>
        <fullName evidence="2">Uncharacterized protein</fullName>
    </submittedName>
</protein>
<organism evidence="2 3">
    <name type="scientific">Peronospora matthiolae</name>
    <dbReference type="NCBI Taxonomy" id="2874970"/>
    <lineage>
        <taxon>Eukaryota</taxon>
        <taxon>Sar</taxon>
        <taxon>Stramenopiles</taxon>
        <taxon>Oomycota</taxon>
        <taxon>Peronosporomycetes</taxon>
        <taxon>Peronosporales</taxon>
        <taxon>Peronosporaceae</taxon>
        <taxon>Peronospora</taxon>
    </lineage>
</organism>
<name>A0AAV1T9J2_9STRA</name>
<gene>
    <name evidence="2" type="ORF">PM001_LOCUS4141</name>
</gene>
<dbReference type="EMBL" id="CAKLBY020000035">
    <property type="protein sequence ID" value="CAK7910419.1"/>
    <property type="molecule type" value="Genomic_DNA"/>
</dbReference>
<comment type="caution">
    <text evidence="2">The sequence shown here is derived from an EMBL/GenBank/DDBJ whole genome shotgun (WGS) entry which is preliminary data.</text>
</comment>
<sequence length="91" mass="10134">MTEELDALKANDFWEIVVPPEMHTFYTTNGSTRQRPTRTETSSGTKLVWWFVETNKCSEWTTHHVRSGHGLGNGKADPGASETLEGTGAPR</sequence>
<dbReference type="Proteomes" id="UP001162060">
    <property type="component" value="Unassembled WGS sequence"/>
</dbReference>
<dbReference type="AlphaFoldDB" id="A0AAV1T9J2"/>
<evidence type="ECO:0000313" key="2">
    <source>
        <dbReference type="EMBL" id="CAK7910419.1"/>
    </source>
</evidence>
<proteinExistence type="predicted"/>
<evidence type="ECO:0000313" key="3">
    <source>
        <dbReference type="Proteomes" id="UP001162060"/>
    </source>
</evidence>
<evidence type="ECO:0000256" key="1">
    <source>
        <dbReference type="SAM" id="MobiDB-lite"/>
    </source>
</evidence>